<dbReference type="Pfam" id="PF07687">
    <property type="entry name" value="M20_dimer"/>
    <property type="match status" value="1"/>
</dbReference>
<comment type="caution">
    <text evidence="5">The sequence shown here is derived from an EMBL/GenBank/DDBJ whole genome shotgun (WGS) entry which is preliminary data.</text>
</comment>
<dbReference type="Gene3D" id="3.40.630.10">
    <property type="entry name" value="Zn peptidases"/>
    <property type="match status" value="1"/>
</dbReference>
<dbReference type="SUPFAM" id="SSF53187">
    <property type="entry name" value="Zn-dependent exopeptidases"/>
    <property type="match status" value="1"/>
</dbReference>
<dbReference type="InterPro" id="IPR051458">
    <property type="entry name" value="Cyt/Met_Dipeptidase"/>
</dbReference>
<organism evidence="5 6">
    <name type="scientific">Microbacterium dextranolyticum</name>
    <dbReference type="NCBI Taxonomy" id="36806"/>
    <lineage>
        <taxon>Bacteria</taxon>
        <taxon>Bacillati</taxon>
        <taxon>Actinomycetota</taxon>
        <taxon>Actinomycetes</taxon>
        <taxon>Micrococcales</taxon>
        <taxon>Microbacteriaceae</taxon>
        <taxon>Microbacterium</taxon>
    </lineage>
</organism>
<dbReference type="NCBIfam" id="NF005914">
    <property type="entry name" value="PRK07907.1"/>
    <property type="match status" value="1"/>
</dbReference>
<dbReference type="Proteomes" id="UP001142291">
    <property type="component" value="Unassembled WGS sequence"/>
</dbReference>
<protein>
    <submittedName>
        <fullName evidence="5">Dipeptidase</fullName>
    </submittedName>
</protein>
<proteinExistence type="predicted"/>
<evidence type="ECO:0000259" key="4">
    <source>
        <dbReference type="Pfam" id="PF07687"/>
    </source>
</evidence>
<reference evidence="5" key="2">
    <citation type="submission" date="2023-01" db="EMBL/GenBank/DDBJ databases">
        <authorList>
            <person name="Sun Q."/>
            <person name="Evtushenko L."/>
        </authorList>
    </citation>
    <scope>NUCLEOTIDE SEQUENCE</scope>
    <source>
        <strain evidence="5">VKM Ac-1940</strain>
    </source>
</reference>
<keyword evidence="6" id="KW-1185">Reference proteome</keyword>
<dbReference type="PANTHER" id="PTHR43270:SF12">
    <property type="entry name" value="SUCCINYL-DIAMINOPIMELATE DESUCCINYLASE"/>
    <property type="match status" value="1"/>
</dbReference>
<feature type="domain" description="Peptidase M20 dimerisation" evidence="4">
    <location>
        <begin position="192"/>
        <end position="339"/>
    </location>
</feature>
<reference evidence="5" key="1">
    <citation type="journal article" date="2014" name="Int. J. Syst. Evol. Microbiol.">
        <title>Complete genome sequence of Corynebacterium casei LMG S-19264T (=DSM 44701T), isolated from a smear-ripened cheese.</title>
        <authorList>
            <consortium name="US DOE Joint Genome Institute (JGI-PGF)"/>
            <person name="Walter F."/>
            <person name="Albersmeier A."/>
            <person name="Kalinowski J."/>
            <person name="Ruckert C."/>
        </authorList>
    </citation>
    <scope>NUCLEOTIDE SEQUENCE</scope>
    <source>
        <strain evidence="5">VKM Ac-1940</strain>
    </source>
</reference>
<evidence type="ECO:0000256" key="3">
    <source>
        <dbReference type="ARBA" id="ARBA00022801"/>
    </source>
</evidence>
<keyword evidence="1" id="KW-0645">Protease</keyword>
<evidence type="ECO:0000256" key="1">
    <source>
        <dbReference type="ARBA" id="ARBA00022670"/>
    </source>
</evidence>
<accession>A0A9W6HMX1</accession>
<dbReference type="PANTHER" id="PTHR43270">
    <property type="entry name" value="BETA-ALA-HIS DIPEPTIDASE"/>
    <property type="match status" value="1"/>
</dbReference>
<dbReference type="Pfam" id="PF01546">
    <property type="entry name" value="Peptidase_M20"/>
    <property type="match status" value="1"/>
</dbReference>
<gene>
    <name evidence="5" type="ORF">GCM10017591_22930</name>
</gene>
<dbReference type="GO" id="GO:0008233">
    <property type="term" value="F:peptidase activity"/>
    <property type="evidence" value="ECO:0007669"/>
    <property type="project" value="UniProtKB-KW"/>
</dbReference>
<keyword evidence="3" id="KW-0378">Hydrolase</keyword>
<evidence type="ECO:0000256" key="2">
    <source>
        <dbReference type="ARBA" id="ARBA00022723"/>
    </source>
</evidence>
<dbReference type="InterPro" id="IPR002933">
    <property type="entry name" value="Peptidase_M20"/>
</dbReference>
<dbReference type="AlphaFoldDB" id="A0A9W6HMX1"/>
<dbReference type="Gene3D" id="3.30.70.360">
    <property type="match status" value="1"/>
</dbReference>
<dbReference type="GO" id="GO:0006508">
    <property type="term" value="P:proteolysis"/>
    <property type="evidence" value="ECO:0007669"/>
    <property type="project" value="UniProtKB-KW"/>
</dbReference>
<dbReference type="EMBL" id="BSER01000009">
    <property type="protein sequence ID" value="GLJ96230.1"/>
    <property type="molecule type" value="Genomic_DNA"/>
</dbReference>
<dbReference type="InterPro" id="IPR011650">
    <property type="entry name" value="Peptidase_M20_dimer"/>
</dbReference>
<evidence type="ECO:0000313" key="6">
    <source>
        <dbReference type="Proteomes" id="UP001142291"/>
    </source>
</evidence>
<keyword evidence="2" id="KW-0479">Metal-binding</keyword>
<sequence>MPAALADLGRLVRIPSVAFAGFDRAEVERSAAAVKSLLDDLAFFDRVEVRTATIPETGVEGMPAVLASRAARNGRPTILLYAHHDVQPVGDEDLWDTAPFEPTVQGGRLYGRGAADDKAGVMAHVGALRALVAALGDDIDLGVNVFIEGEEEAGSASFAAFLHENADALRADVIVVADSGNWDAATPALTVSLRGNARFTLGVRTLAHASHSGMFGGAVPDAMLATVKLLGTLWDDDGAVAVAGLAERDAATPEYTEETLRDEAGLPEGVRPIGRGTILSRIWNKPSITVTGIDFPTVRNASNTLTPELSAVLSVRVAPGQSGRDAYDAIAAHLRAHAPFGAELTFSDVEVGDPFLADTSGTAAAHARAALAEGYGTTPVDIGIGGSIPFIADLVGQFPAAQILVTGVEDPHARAHSPGESLHLDTFRHALVSEALLLERLDREGLGTAD</sequence>
<evidence type="ECO:0000313" key="5">
    <source>
        <dbReference type="EMBL" id="GLJ96230.1"/>
    </source>
</evidence>
<name>A0A9W6HMX1_9MICO</name>
<dbReference type="GO" id="GO:0046872">
    <property type="term" value="F:metal ion binding"/>
    <property type="evidence" value="ECO:0007669"/>
    <property type="project" value="UniProtKB-KW"/>
</dbReference>